<keyword evidence="3" id="KW-1185">Reference proteome</keyword>
<keyword evidence="1" id="KW-0472">Membrane</keyword>
<dbReference type="Gene3D" id="1.25.40.10">
    <property type="entry name" value="Tetratricopeptide repeat domain"/>
    <property type="match status" value="1"/>
</dbReference>
<keyword evidence="1" id="KW-1133">Transmembrane helix</keyword>
<name>A9EAY2_9FLAO</name>
<dbReference type="OrthoDB" id="1198805at2"/>
<proteinExistence type="predicted"/>
<reference evidence="2 3" key="1">
    <citation type="journal article" date="2011" name="J. Bacteriol.">
        <title>Genome sequence of the algicidal bacterium Kordia algicida OT-1.</title>
        <authorList>
            <person name="Lee H.S."/>
            <person name="Kang S.G."/>
            <person name="Kwon K.K."/>
            <person name="Lee J.H."/>
            <person name="Kim S.J."/>
        </authorList>
    </citation>
    <scope>NUCLEOTIDE SEQUENCE [LARGE SCALE GENOMIC DNA]</scope>
    <source>
        <strain evidence="2 3">OT-1</strain>
    </source>
</reference>
<dbReference type="EMBL" id="ABIB01000016">
    <property type="protein sequence ID" value="EDP94550.1"/>
    <property type="molecule type" value="Genomic_DNA"/>
</dbReference>
<accession>A9EAY2</accession>
<comment type="caution">
    <text evidence="2">The sequence shown here is derived from an EMBL/GenBank/DDBJ whole genome shotgun (WGS) entry which is preliminary data.</text>
</comment>
<dbReference type="HOGENOM" id="CLU_697886_0_0_10"/>
<evidence type="ECO:0000313" key="3">
    <source>
        <dbReference type="Proteomes" id="UP000002945"/>
    </source>
</evidence>
<protein>
    <submittedName>
        <fullName evidence="2">Uncharacterized protein</fullName>
    </submittedName>
</protein>
<feature type="transmembrane region" description="Helical" evidence="1">
    <location>
        <begin position="12"/>
        <end position="32"/>
    </location>
</feature>
<dbReference type="SUPFAM" id="SSF48439">
    <property type="entry name" value="Protein prenylyltransferase"/>
    <property type="match status" value="1"/>
</dbReference>
<dbReference type="AlphaFoldDB" id="A9EAY2"/>
<organism evidence="2 3">
    <name type="scientific">Kordia algicida OT-1</name>
    <dbReference type="NCBI Taxonomy" id="391587"/>
    <lineage>
        <taxon>Bacteria</taxon>
        <taxon>Pseudomonadati</taxon>
        <taxon>Bacteroidota</taxon>
        <taxon>Flavobacteriia</taxon>
        <taxon>Flavobacteriales</taxon>
        <taxon>Flavobacteriaceae</taxon>
        <taxon>Kordia</taxon>
    </lineage>
</organism>
<dbReference type="Proteomes" id="UP000002945">
    <property type="component" value="Unassembled WGS sequence"/>
</dbReference>
<evidence type="ECO:0000256" key="1">
    <source>
        <dbReference type="SAM" id="Phobius"/>
    </source>
</evidence>
<sequence>MNENTEISKDQFWKKILTIIIVGIVLVAAVYFGKQYKKSQKTAEITAFYNQFSEETYIDFAKKLEKSIHIENPQNFNEHIHLPSFFNFSADDLSKSAHKRLAIKTIKPYFDIGNMISQQLADPNDFKFNKFYKKDGVPHVVFRLYRADLVNFMDFTLGIKKDKIIITDMYVFFAGISFSEVASEMYYQAINNEQSFLAYIQLKEQIDAYVASENYEKAYNVLIYIPDERKNALYPQMLLNVAGNYDADKFLEVINYIKKQKPNDKGLHAYLKFQETLVFGSPDELNTAIENLKKYVGEDSIFDLYKGLVYNAKSNFKEATQHYDLVIKQDPNFFDAYFYKLFNLLQQDKTEEALKVITTMNKRFVISEEGLTFDLQDYKDFTASEAYKNIFKSAE</sequence>
<evidence type="ECO:0000313" key="2">
    <source>
        <dbReference type="EMBL" id="EDP94550.1"/>
    </source>
</evidence>
<dbReference type="RefSeq" id="WP_007094621.1">
    <property type="nucleotide sequence ID" value="NZ_CP142125.1"/>
</dbReference>
<gene>
    <name evidence="2" type="ORF">KAOT1_10321</name>
</gene>
<dbReference type="InterPro" id="IPR011990">
    <property type="entry name" value="TPR-like_helical_dom_sf"/>
</dbReference>
<dbReference type="STRING" id="391587.KAOT1_10321"/>
<keyword evidence="1" id="KW-0812">Transmembrane</keyword>